<sequence length="894" mass="102472">MGDNYELGIYIKKTELIKEQLNKLNHIIGSEFGYFCSGNKNETFPSNDSNKFSKSILNIFYTSWRMEDFSKFNLRSVMNILKRNQYVVTCVYFLAIFTCVYFSTLFLYTKCFRRILKIFACRICKKEDEGEVRKESGMEYGVGNGIGNGVGNGIGNGIGNGVGNGIGNGVENGTGNGVENGIGNGVENGVENRIGNGVGNGVENGIENGVENGIGNGVGNGIGNEALNEERHEGRYEHGREKPRDEKKDGIKNLKKRMSSIISYSFLCILLCFLVFLGSWFIYRFLKTKNGIHMNICSVSKSIENVLVDRCSNNAKVDEVCYSVETILNEVVIIVEKYQNVKDQIRQDIHLDEENSIPFFSDYIKFFNNIKRLRTNIHNNNKALEEGYYHSYPVLMRIKEVLDSIITQGDGYLQNTEMTIKHGKNVIKAAITNVDMSIEQSLKENIDKITTKFELVNKSVYDITRKYKIKDNIRKYTLTLLIAKFILLLPPVLILIGLFLFIFYLIKGNISNSNHFFLDLFGVFSAYFGFLTIVTLLMGTVILSVSIIGGTTCVISERVLKNELNFEVFTDTLLEYCLKNKKSSIIEENLATNILNKINSFDINEIENRIMEYGTFFTRIKQTFNKNTSSFLDYLWVIVVKKDNNQYLDNIKLISLKKSLLVTGVTRDNVRFGVWSLWGINEYISHLNRYFFNDNYALCFEDTTCEKNINKYNICYKSSINDLKYINLRNKLNNDVLKNDLDNVVNIFIKKAKILKEKIFDLSDLDNTVTKKIGWDEYTPKDKDKAQSSSIIRKYLVNSVDSINFADILNIFAKIKNEFNSLKELIITTVESLIKNMSCNRVVNELNRIRQNYCDQVVLNATLLSISLIAFSTISFLLWYFFLFCWLYYQLKAI</sequence>
<comment type="caution">
    <text evidence="1">The sequence shown here is derived from an EMBL/GenBank/DDBJ whole genome shotgun (WGS) entry which is preliminary data.</text>
</comment>
<reference evidence="1" key="1">
    <citation type="submission" date="2022-06" db="EMBL/GenBank/DDBJ databases">
        <title>The First Complete Genome of the Simian Malaria Parasite Plasmodium brasilianum.</title>
        <authorList>
            <person name="Bajic M."/>
            <person name="Ravishankar S."/>
        </authorList>
    </citation>
    <scope>NUCLEOTIDE SEQUENCE</scope>
    <source>
        <strain evidence="1">Bolivian I</strain>
    </source>
</reference>
<proteinExistence type="predicted"/>
<evidence type="ECO:0000313" key="1">
    <source>
        <dbReference type="EMBL" id="KAI4840949.1"/>
    </source>
</evidence>
<organism evidence="1 2">
    <name type="scientific">Plasmodium brasilianum</name>
    <dbReference type="NCBI Taxonomy" id="5824"/>
    <lineage>
        <taxon>Eukaryota</taxon>
        <taxon>Sar</taxon>
        <taxon>Alveolata</taxon>
        <taxon>Apicomplexa</taxon>
        <taxon>Aconoidasida</taxon>
        <taxon>Haemosporida</taxon>
        <taxon>Plasmodiidae</taxon>
        <taxon>Plasmodium</taxon>
        <taxon>Plasmodium (Plasmodium)</taxon>
    </lineage>
</organism>
<name>A0ACB9YGL9_PLABR</name>
<evidence type="ECO:0000313" key="2">
    <source>
        <dbReference type="Proteomes" id="UP001056978"/>
    </source>
</evidence>
<dbReference type="EMBL" id="CM043770">
    <property type="protein sequence ID" value="KAI4840949.1"/>
    <property type="molecule type" value="Genomic_DNA"/>
</dbReference>
<keyword evidence="2" id="KW-1185">Reference proteome</keyword>
<dbReference type="Proteomes" id="UP001056978">
    <property type="component" value="Chromosome 2"/>
</dbReference>
<protein>
    <submittedName>
        <fullName evidence="1">Protein E140</fullName>
    </submittedName>
</protein>
<accession>A0ACB9YGL9</accession>
<gene>
    <name evidence="1" type="ORF">MKS88_000715</name>
</gene>